<dbReference type="Proteomes" id="UP000050741">
    <property type="component" value="Unassembled WGS sequence"/>
</dbReference>
<feature type="domain" description="RWD" evidence="7">
    <location>
        <begin position="468"/>
        <end position="588"/>
    </location>
</feature>
<dbReference type="Pfam" id="PF22527">
    <property type="entry name" value="DEXQc_Suv3"/>
    <property type="match status" value="1"/>
</dbReference>
<evidence type="ECO:0000256" key="4">
    <source>
        <dbReference type="ARBA" id="ARBA00022840"/>
    </source>
</evidence>
<dbReference type="InterPro" id="IPR041082">
    <property type="entry name" value="Suv3_C_1"/>
</dbReference>
<dbReference type="AlphaFoldDB" id="A0A183BZG9"/>
<dbReference type="Pfam" id="PF12513">
    <property type="entry name" value="SUV3_C"/>
    <property type="match status" value="1"/>
</dbReference>
<dbReference type="Pfam" id="PF18147">
    <property type="entry name" value="Suv3_C_1"/>
    <property type="match status" value="1"/>
</dbReference>
<keyword evidence="3" id="KW-0347">Helicase</keyword>
<organism evidence="9 10">
    <name type="scientific">Globodera pallida</name>
    <name type="common">Potato cyst nematode worm</name>
    <name type="synonym">Heterodera pallida</name>
    <dbReference type="NCBI Taxonomy" id="36090"/>
    <lineage>
        <taxon>Eukaryota</taxon>
        <taxon>Metazoa</taxon>
        <taxon>Ecdysozoa</taxon>
        <taxon>Nematoda</taxon>
        <taxon>Chromadorea</taxon>
        <taxon>Rhabditida</taxon>
        <taxon>Tylenchina</taxon>
        <taxon>Tylenchomorpha</taxon>
        <taxon>Tylenchoidea</taxon>
        <taxon>Heteroderidae</taxon>
        <taxon>Heteroderinae</taxon>
        <taxon>Globodera</taxon>
    </lineage>
</organism>
<reference evidence="10" key="3">
    <citation type="submission" date="2016-06" db="UniProtKB">
        <authorList>
            <consortium name="WormBaseParasite"/>
        </authorList>
    </citation>
    <scope>IDENTIFICATION</scope>
</reference>
<dbReference type="GO" id="GO:0003724">
    <property type="term" value="F:RNA helicase activity"/>
    <property type="evidence" value="ECO:0007669"/>
    <property type="project" value="UniProtKB-EC"/>
</dbReference>
<dbReference type="PANTHER" id="PTHR12131:SF1">
    <property type="entry name" value="ATP-DEPENDENT RNA HELICASE SUPV3L1, MITOCHONDRIAL-RELATED"/>
    <property type="match status" value="1"/>
</dbReference>
<dbReference type="InterPro" id="IPR027417">
    <property type="entry name" value="P-loop_NTPase"/>
</dbReference>
<keyword evidence="9" id="KW-1185">Reference proteome</keyword>
<dbReference type="WBParaSite" id="GPLIN_000601000">
    <property type="protein sequence ID" value="GPLIN_000601000"/>
    <property type="gene ID" value="GPLIN_000601000"/>
</dbReference>
<name>A0A183BZG9_GLOPA</name>
<feature type="region of interest" description="Disordered" evidence="6">
    <location>
        <begin position="528"/>
        <end position="548"/>
    </location>
</feature>
<dbReference type="GO" id="GO:0045025">
    <property type="term" value="C:mitochondrial degradosome"/>
    <property type="evidence" value="ECO:0007669"/>
    <property type="project" value="TreeGrafter"/>
</dbReference>
<dbReference type="Pfam" id="PF00271">
    <property type="entry name" value="Helicase_C"/>
    <property type="match status" value="1"/>
</dbReference>
<comment type="catalytic activity">
    <reaction evidence="5">
        <text>ATP + H2O = ADP + phosphate + H(+)</text>
        <dbReference type="Rhea" id="RHEA:13065"/>
        <dbReference type="ChEBI" id="CHEBI:15377"/>
        <dbReference type="ChEBI" id="CHEBI:15378"/>
        <dbReference type="ChEBI" id="CHEBI:30616"/>
        <dbReference type="ChEBI" id="CHEBI:43474"/>
        <dbReference type="ChEBI" id="CHEBI:456216"/>
        <dbReference type="EC" id="3.6.4.13"/>
    </reaction>
</comment>
<dbReference type="InterPro" id="IPR022192">
    <property type="entry name" value="SUV3_C"/>
</dbReference>
<dbReference type="InterPro" id="IPR016135">
    <property type="entry name" value="UBQ-conjugating_enzyme/RWD"/>
</dbReference>
<dbReference type="InterPro" id="IPR055206">
    <property type="entry name" value="DEXQc_SUV3"/>
</dbReference>
<dbReference type="SMART" id="SM00490">
    <property type="entry name" value="HELICc"/>
    <property type="match status" value="1"/>
</dbReference>
<evidence type="ECO:0000256" key="5">
    <source>
        <dbReference type="ARBA" id="ARBA00047984"/>
    </source>
</evidence>
<reference evidence="9" key="2">
    <citation type="submission" date="2014-05" db="EMBL/GenBank/DDBJ databases">
        <title>The genome and life-stage specific transcriptomes of Globodera pallida elucidate key aspects of plant parasitism by a cyst nematode.</title>
        <authorList>
            <person name="Cotton J.A."/>
            <person name="Lilley C.J."/>
            <person name="Jones L.M."/>
            <person name="Kikuchi T."/>
            <person name="Reid A.J."/>
            <person name="Thorpe P."/>
            <person name="Tsai I.J."/>
            <person name="Beasley H."/>
            <person name="Blok V."/>
            <person name="Cock P.J.A."/>
            <person name="Van den Akker S.E."/>
            <person name="Holroyd N."/>
            <person name="Hunt M."/>
            <person name="Mantelin S."/>
            <person name="Naghra H."/>
            <person name="Pain A."/>
            <person name="Palomares-Rius J.E."/>
            <person name="Zarowiecki M."/>
            <person name="Berriman M."/>
            <person name="Jones J.T."/>
            <person name="Urwin P.E."/>
        </authorList>
    </citation>
    <scope>NUCLEOTIDE SEQUENCE [LARGE SCALE GENOMIC DNA]</scope>
    <source>
        <strain evidence="9">Lindley</strain>
    </source>
</reference>
<sequence>MVTGENRLFAFDSDNPAAHVAVTVEMLSPEHRTELCVIDEIQMLRDPLRGGAWTKALLGAAADEVHLCGEESAYDIICRLLDPIGEHVDFRRYERKGELIVIGTHGLRDLSSVQDGDCVIHFSKKSIIEMARQLKSQQKRECAIVFGDLPPEVKQEQVKRFNDPSDPCKILLATDAIGMGMNLNIKRVIFTTLKSRENTLLPAYFVKQIAGRAGRYASVYCTGEVMTLADGDAKVLEKLMREPIEPIDQAGIAPSFDQIEMFSFHLPQYSLVQLLDIFTSICTVNDDYFLCLDDSIRQIALLIGHIQLSIRERYMFCFTPIASGPHPFLNSSFVKMVRRYAEGNAITIAWVRQLVAPELKVVNQIEAINGLVDVYEFMGAYLWLSYRFEEHFCDRSSVRELQKECGRIIQESIQKMLSENEKKVKEMPTLTLRHRQEEPAVLEESELRLLKKSLPGKRVVVHKEQQLQEIEALESMYTNELRVLCRGFPGICVELDVRPDVAEFVELFGEDVVTLRATLPLDYPNSHPSIDLPSFDEGDDDSSQPKSQFWNQCAQRVRNELDKAIEESLGMPMLFTLLGTLQEFFVQMSEDYLKNRDEKERIKADQVEREERAKFEGTRVTAESFKKWNNKFLETVKTNRPQELVKDNQTTKRMTGKQLFLSDKSLNISDLQFLEGTKDESPVEIDQSLFEDDLDFDAEDDEEYIPEAESDE</sequence>
<evidence type="ECO:0000313" key="9">
    <source>
        <dbReference type="Proteomes" id="UP000050741"/>
    </source>
</evidence>
<keyword evidence="2" id="KW-0378">Hydrolase</keyword>
<dbReference type="InterPro" id="IPR050699">
    <property type="entry name" value="RNA-DNA_Helicase"/>
</dbReference>
<dbReference type="PROSITE" id="PS51194">
    <property type="entry name" value="HELICASE_CTER"/>
    <property type="match status" value="1"/>
</dbReference>
<dbReference type="Pfam" id="PF05773">
    <property type="entry name" value="RWD"/>
    <property type="match status" value="1"/>
</dbReference>
<dbReference type="CDD" id="cd18805">
    <property type="entry name" value="SF2_C_suv3"/>
    <property type="match status" value="1"/>
</dbReference>
<dbReference type="GO" id="GO:0000965">
    <property type="term" value="P:mitochondrial RNA 3'-end processing"/>
    <property type="evidence" value="ECO:0007669"/>
    <property type="project" value="TreeGrafter"/>
</dbReference>
<dbReference type="Gene3D" id="1.20.58.1080">
    <property type="match status" value="1"/>
</dbReference>
<dbReference type="SUPFAM" id="SSF52540">
    <property type="entry name" value="P-loop containing nucleoside triphosphate hydrolases"/>
    <property type="match status" value="1"/>
</dbReference>
<keyword evidence="4" id="KW-0067">ATP-binding</keyword>
<dbReference type="GO" id="GO:0005524">
    <property type="term" value="F:ATP binding"/>
    <property type="evidence" value="ECO:0007669"/>
    <property type="project" value="UniProtKB-KW"/>
</dbReference>
<evidence type="ECO:0000259" key="8">
    <source>
        <dbReference type="PROSITE" id="PS51194"/>
    </source>
</evidence>
<dbReference type="SMART" id="SM00591">
    <property type="entry name" value="RWD"/>
    <property type="match status" value="1"/>
</dbReference>
<evidence type="ECO:0000256" key="2">
    <source>
        <dbReference type="ARBA" id="ARBA00022801"/>
    </source>
</evidence>
<evidence type="ECO:0000313" key="10">
    <source>
        <dbReference type="WBParaSite" id="GPLIN_000601000"/>
    </source>
</evidence>
<dbReference type="Gene3D" id="3.10.110.10">
    <property type="entry name" value="Ubiquitin Conjugating Enzyme"/>
    <property type="match status" value="1"/>
</dbReference>
<dbReference type="PROSITE" id="PS50908">
    <property type="entry name" value="RWD"/>
    <property type="match status" value="1"/>
</dbReference>
<keyword evidence="1" id="KW-0547">Nucleotide-binding</keyword>
<dbReference type="Gene3D" id="1.20.272.40">
    <property type="match status" value="1"/>
</dbReference>
<proteinExistence type="predicted"/>
<evidence type="ECO:0000256" key="1">
    <source>
        <dbReference type="ARBA" id="ARBA00022741"/>
    </source>
</evidence>
<dbReference type="InterPro" id="IPR006575">
    <property type="entry name" value="RWD_dom"/>
</dbReference>
<evidence type="ECO:0000256" key="6">
    <source>
        <dbReference type="SAM" id="MobiDB-lite"/>
    </source>
</evidence>
<evidence type="ECO:0000259" key="7">
    <source>
        <dbReference type="PROSITE" id="PS50908"/>
    </source>
</evidence>
<protein>
    <submittedName>
        <fullName evidence="10">RNA helicase</fullName>
    </submittedName>
</protein>
<evidence type="ECO:0000256" key="3">
    <source>
        <dbReference type="ARBA" id="ARBA00022806"/>
    </source>
</evidence>
<feature type="domain" description="Helicase C-terminal" evidence="8">
    <location>
        <begin position="106"/>
        <end position="260"/>
    </location>
</feature>
<dbReference type="GO" id="GO:0016787">
    <property type="term" value="F:hydrolase activity"/>
    <property type="evidence" value="ECO:0007669"/>
    <property type="project" value="UniProtKB-KW"/>
</dbReference>
<reference evidence="9" key="1">
    <citation type="submission" date="2013-12" db="EMBL/GenBank/DDBJ databases">
        <authorList>
            <person name="Aslett M."/>
        </authorList>
    </citation>
    <scope>NUCLEOTIDE SEQUENCE [LARGE SCALE GENOMIC DNA]</scope>
    <source>
        <strain evidence="9">Lindley</strain>
    </source>
</reference>
<dbReference type="InterPro" id="IPR001650">
    <property type="entry name" value="Helicase_C-like"/>
</dbReference>
<dbReference type="PANTHER" id="PTHR12131">
    <property type="entry name" value="ATP-DEPENDENT RNA AND DNA HELICASE"/>
    <property type="match status" value="1"/>
</dbReference>
<accession>A0A183BZG9</accession>
<dbReference type="Gene3D" id="3.40.50.300">
    <property type="entry name" value="P-loop containing nucleotide triphosphate hydrolases"/>
    <property type="match status" value="2"/>
</dbReference>
<dbReference type="SUPFAM" id="SSF54495">
    <property type="entry name" value="UBC-like"/>
    <property type="match status" value="1"/>
</dbReference>